<keyword evidence="2" id="KW-0732">Signal</keyword>
<organism evidence="3 4">
    <name type="scientific">Heterorhabditis bacteriophora</name>
    <name type="common">Entomopathogenic nematode worm</name>
    <dbReference type="NCBI Taxonomy" id="37862"/>
    <lineage>
        <taxon>Eukaryota</taxon>
        <taxon>Metazoa</taxon>
        <taxon>Ecdysozoa</taxon>
        <taxon>Nematoda</taxon>
        <taxon>Chromadorea</taxon>
        <taxon>Rhabditida</taxon>
        <taxon>Rhabditina</taxon>
        <taxon>Rhabditomorpha</taxon>
        <taxon>Strongyloidea</taxon>
        <taxon>Heterorhabditidae</taxon>
        <taxon>Heterorhabditis</taxon>
    </lineage>
</organism>
<dbReference type="Proteomes" id="UP000095283">
    <property type="component" value="Unplaced"/>
</dbReference>
<reference evidence="4" key="1">
    <citation type="submission" date="2016-11" db="UniProtKB">
        <authorList>
            <consortium name="WormBaseParasite"/>
        </authorList>
    </citation>
    <scope>IDENTIFICATION</scope>
</reference>
<accession>A0A1I7WUP0</accession>
<evidence type="ECO:0000313" key="4">
    <source>
        <dbReference type="WBParaSite" id="Hba_08901"/>
    </source>
</evidence>
<sequence length="405" mass="45941">MILIIAWYIATYITLSTAVTEVPYGDGFCGKHSIPYKISINRNGSPEIFCKTPACLGKDTRINTGLYNTRQYQSRRNMTVICDAFKETVCTGELQWTSALLESNNKTQKTLKSKCCSYPGMIDAEQLRIIFLGLGDSYEGGIIRKDGYFGGFDLIKEVRKTITTDNKVKYLVTVNRLPCDMNSNEGKEDRRFHSKPYILQSKRRQQDIRMRGLKKKYWNEDDESITDSFFVLSSEASHQHDGSRRNTDYTALNYDTRRTQSGRRKSIQLFRKEYSDADNNDDDGEDDDYDVLIPRKIVASKLTEFAHISNQNTASDLFLWNLFSKLKSCGGQAAQVMRGGNRSAESAPLCSQVVDRFFVLLFAKLVQQSDSQQLSSKTAGGCLCVKKLTEMDELFHLIGNEVTLA</sequence>
<evidence type="ECO:0000256" key="1">
    <source>
        <dbReference type="ARBA" id="ARBA00022473"/>
    </source>
</evidence>
<evidence type="ECO:0000256" key="2">
    <source>
        <dbReference type="SAM" id="SignalP"/>
    </source>
</evidence>
<name>A0A1I7WUP0_HETBA</name>
<feature type="chain" id="PRO_5009310810" evidence="2">
    <location>
        <begin position="19"/>
        <end position="405"/>
    </location>
</feature>
<dbReference type="AlphaFoldDB" id="A0A1I7WUP0"/>
<keyword evidence="1" id="KW-0217">Developmental protein</keyword>
<feature type="signal peptide" evidence="2">
    <location>
        <begin position="1"/>
        <end position="18"/>
    </location>
</feature>
<evidence type="ECO:0000313" key="3">
    <source>
        <dbReference type="Proteomes" id="UP000095283"/>
    </source>
</evidence>
<dbReference type="PANTHER" id="PTHR46706">
    <property type="entry name" value="PROTEIN QUA-1-RELATED"/>
    <property type="match status" value="1"/>
</dbReference>
<dbReference type="InterPro" id="IPR052140">
    <property type="entry name" value="Dev_Signal_Hedgehog-like"/>
</dbReference>
<proteinExistence type="predicted"/>
<dbReference type="WBParaSite" id="Hba_08901">
    <property type="protein sequence ID" value="Hba_08901"/>
    <property type="gene ID" value="Hba_08901"/>
</dbReference>
<dbReference type="PANTHER" id="PTHR46706:SF12">
    <property type="entry name" value="PROTEIN QUA-1-RELATED"/>
    <property type="match status" value="1"/>
</dbReference>
<protein>
    <submittedName>
        <fullName evidence="4">DUF2235 domain-containing protein</fullName>
    </submittedName>
</protein>
<keyword evidence="3" id="KW-1185">Reference proteome</keyword>